<dbReference type="Pfam" id="PF24199">
    <property type="entry name" value="DUF7424"/>
    <property type="match status" value="1"/>
</dbReference>
<sequence>MKKNLFALIVPFILSGCDLEMLASVGLKETSSDVVTEGKSDIYLEISSCHSNEDSRIESKRLKEVKDKFPQVFPKAEYVECFSKEMKSYAHFTVPVYFGKGDVEKYDLLFKETKYSVLSAFASEALRKRYDDFTKSNNLNNLNIKIAVTITNNTGKDIKFKFMPAFLDGHPIINVTSVFDLKSGDSINNLLLSNVASSAIFGYSDNVDYKEGYGGANILLKDVVE</sequence>
<dbReference type="KEGG" id="mbos:ICJ55_07355"/>
<reference evidence="2 3" key="1">
    <citation type="submission" date="2020-09" db="EMBL/GenBank/DDBJ databases">
        <title>Mannheimia bovis sp.nov., isolated from a cow.</title>
        <authorList>
            <person name="Li F."/>
        </authorList>
    </citation>
    <scope>NUCLEOTIDE SEQUENCE [LARGE SCALE GENOMIC DNA]</scope>
    <source>
        <strain evidence="2 3">ZY190616</strain>
    </source>
</reference>
<dbReference type="Proteomes" id="UP000576260">
    <property type="component" value="Chromosome"/>
</dbReference>
<name>A0A7H1C0R9_9PAST</name>
<accession>A0A7H1C0R9</accession>
<evidence type="ECO:0000313" key="3">
    <source>
        <dbReference type="Proteomes" id="UP000576260"/>
    </source>
</evidence>
<dbReference type="InterPro" id="IPR055847">
    <property type="entry name" value="DUF7424"/>
</dbReference>
<evidence type="ECO:0000313" key="2">
    <source>
        <dbReference type="EMBL" id="QNS14574.1"/>
    </source>
</evidence>
<feature type="domain" description="DUF7424" evidence="1">
    <location>
        <begin position="39"/>
        <end position="201"/>
    </location>
</feature>
<proteinExistence type="predicted"/>
<evidence type="ECO:0000259" key="1">
    <source>
        <dbReference type="Pfam" id="PF24199"/>
    </source>
</evidence>
<dbReference type="RefSeq" id="WP_126374697.1">
    <property type="nucleotide sequence ID" value="NZ_CP061280.1"/>
</dbReference>
<protein>
    <recommendedName>
        <fullName evidence="1">DUF7424 domain-containing protein</fullName>
    </recommendedName>
</protein>
<dbReference type="AlphaFoldDB" id="A0A7H1C0R9"/>
<gene>
    <name evidence="2" type="ORF">ICJ55_07355</name>
</gene>
<keyword evidence="3" id="KW-1185">Reference proteome</keyword>
<organism evidence="2 3">
    <name type="scientific">Mannheimia bovis</name>
    <dbReference type="NCBI Taxonomy" id="2770636"/>
    <lineage>
        <taxon>Bacteria</taxon>
        <taxon>Pseudomonadati</taxon>
        <taxon>Pseudomonadota</taxon>
        <taxon>Gammaproteobacteria</taxon>
        <taxon>Pasteurellales</taxon>
        <taxon>Pasteurellaceae</taxon>
        <taxon>Mannheimia</taxon>
    </lineage>
</organism>
<dbReference type="PROSITE" id="PS51257">
    <property type="entry name" value="PROKAR_LIPOPROTEIN"/>
    <property type="match status" value="1"/>
</dbReference>
<dbReference type="EMBL" id="CP061280">
    <property type="protein sequence ID" value="QNS14574.1"/>
    <property type="molecule type" value="Genomic_DNA"/>
</dbReference>